<dbReference type="GO" id="GO:0016746">
    <property type="term" value="F:acyltransferase activity"/>
    <property type="evidence" value="ECO:0007669"/>
    <property type="project" value="InterPro"/>
</dbReference>
<feature type="non-terminal residue" evidence="2">
    <location>
        <position position="1"/>
    </location>
</feature>
<dbReference type="RefSeq" id="XP_013904167.1">
    <property type="nucleotide sequence ID" value="XM_014048713.1"/>
</dbReference>
<dbReference type="KEGG" id="mng:MNEG_2808"/>
<proteinExistence type="predicted"/>
<dbReference type="Proteomes" id="UP000054498">
    <property type="component" value="Unassembled WGS sequence"/>
</dbReference>
<dbReference type="AlphaFoldDB" id="A0A0D2K443"/>
<accession>A0A0D2K443</accession>
<keyword evidence="3" id="KW-1185">Reference proteome</keyword>
<dbReference type="GeneID" id="25735686"/>
<dbReference type="Gene3D" id="3.40.47.10">
    <property type="match status" value="1"/>
</dbReference>
<reference evidence="2 3" key="1">
    <citation type="journal article" date="2013" name="BMC Genomics">
        <title>Reconstruction of the lipid metabolism for the microalga Monoraphidium neglectum from its genome sequence reveals characteristics suitable for biofuel production.</title>
        <authorList>
            <person name="Bogen C."/>
            <person name="Al-Dilaimi A."/>
            <person name="Albersmeier A."/>
            <person name="Wichmann J."/>
            <person name="Grundmann M."/>
            <person name="Rupp O."/>
            <person name="Lauersen K.J."/>
            <person name="Blifernez-Klassen O."/>
            <person name="Kalinowski J."/>
            <person name="Goesmann A."/>
            <person name="Mussgnug J.H."/>
            <person name="Kruse O."/>
        </authorList>
    </citation>
    <scope>NUCLEOTIDE SEQUENCE [LARGE SCALE GENOMIC DNA]</scope>
    <source>
        <strain evidence="2 3">SAG 48.87</strain>
    </source>
</reference>
<protein>
    <recommendedName>
        <fullName evidence="4">Thiolase N-terminal domain-containing protein</fullName>
    </recommendedName>
</protein>
<name>A0A0D2K443_9CHLO</name>
<sequence>DGGSITAGNSSPLSDGACALVVASAERAPAPRRAARACGGARLRGRKPASSPEWFTTAPAAATRK</sequence>
<feature type="region of interest" description="Disordered" evidence="1">
    <location>
        <begin position="27"/>
        <end position="65"/>
    </location>
</feature>
<evidence type="ECO:0008006" key="4">
    <source>
        <dbReference type="Google" id="ProtNLM"/>
    </source>
</evidence>
<feature type="non-terminal residue" evidence="2">
    <location>
        <position position="65"/>
    </location>
</feature>
<dbReference type="InterPro" id="IPR016039">
    <property type="entry name" value="Thiolase-like"/>
</dbReference>
<gene>
    <name evidence="2" type="ORF">MNEG_2808</name>
</gene>
<evidence type="ECO:0000256" key="1">
    <source>
        <dbReference type="SAM" id="MobiDB-lite"/>
    </source>
</evidence>
<organism evidence="2 3">
    <name type="scientific">Monoraphidium neglectum</name>
    <dbReference type="NCBI Taxonomy" id="145388"/>
    <lineage>
        <taxon>Eukaryota</taxon>
        <taxon>Viridiplantae</taxon>
        <taxon>Chlorophyta</taxon>
        <taxon>core chlorophytes</taxon>
        <taxon>Chlorophyceae</taxon>
        <taxon>CS clade</taxon>
        <taxon>Sphaeropleales</taxon>
        <taxon>Selenastraceae</taxon>
        <taxon>Monoraphidium</taxon>
    </lineage>
</organism>
<feature type="compositionally biased region" description="Low complexity" evidence="1">
    <location>
        <begin position="27"/>
        <end position="41"/>
    </location>
</feature>
<dbReference type="SUPFAM" id="SSF53901">
    <property type="entry name" value="Thiolase-like"/>
    <property type="match status" value="1"/>
</dbReference>
<dbReference type="STRING" id="145388.A0A0D2K443"/>
<evidence type="ECO:0000313" key="2">
    <source>
        <dbReference type="EMBL" id="KIZ05148.1"/>
    </source>
</evidence>
<evidence type="ECO:0000313" key="3">
    <source>
        <dbReference type="Proteomes" id="UP000054498"/>
    </source>
</evidence>
<dbReference type="EMBL" id="KK100550">
    <property type="protein sequence ID" value="KIZ05148.1"/>
    <property type="molecule type" value="Genomic_DNA"/>
</dbReference>